<feature type="domain" description="PilZ" evidence="1">
    <location>
        <begin position="151"/>
        <end position="245"/>
    </location>
</feature>
<dbReference type="RefSeq" id="WP_269578722.1">
    <property type="nucleotide sequence ID" value="NZ_CP114588.1"/>
</dbReference>
<name>A0AA47LQW8_9GAMM</name>
<dbReference type="InterPro" id="IPR009875">
    <property type="entry name" value="PilZ_domain"/>
</dbReference>
<evidence type="ECO:0000259" key="1">
    <source>
        <dbReference type="Pfam" id="PF07238"/>
    </source>
</evidence>
<dbReference type="Pfam" id="PF07238">
    <property type="entry name" value="PilZ"/>
    <property type="match status" value="2"/>
</dbReference>
<evidence type="ECO:0000313" key="2">
    <source>
        <dbReference type="EMBL" id="WBA08219.1"/>
    </source>
</evidence>
<dbReference type="GO" id="GO:0035438">
    <property type="term" value="F:cyclic-di-GMP binding"/>
    <property type="evidence" value="ECO:0007669"/>
    <property type="project" value="InterPro"/>
</dbReference>
<dbReference type="Proteomes" id="UP001164748">
    <property type="component" value="Chromosome"/>
</dbReference>
<protein>
    <submittedName>
        <fullName evidence="2">PilZ domain-containing protein</fullName>
    </submittedName>
</protein>
<dbReference type="AlphaFoldDB" id="A0AA47LQW8"/>
<proteinExistence type="predicted"/>
<reference evidence="2" key="1">
    <citation type="submission" date="2022-09" db="EMBL/GenBank/DDBJ databases">
        <authorList>
            <person name="Li Z.-J."/>
        </authorList>
    </citation>
    <scope>NUCLEOTIDE SEQUENCE</scope>
    <source>
        <strain evidence="2">TGB11</strain>
    </source>
</reference>
<dbReference type="EMBL" id="CP114588">
    <property type="protein sequence ID" value="WBA08219.1"/>
    <property type="molecule type" value="Genomic_DNA"/>
</dbReference>
<feature type="domain" description="PilZ" evidence="1">
    <location>
        <begin position="475"/>
        <end position="580"/>
    </location>
</feature>
<accession>A0AA47LQW8</accession>
<organism evidence="2 3">
    <name type="scientific">Salinivibrio kushneri</name>
    <dbReference type="NCBI Taxonomy" id="1908198"/>
    <lineage>
        <taxon>Bacteria</taxon>
        <taxon>Pseudomonadati</taxon>
        <taxon>Pseudomonadota</taxon>
        <taxon>Gammaproteobacteria</taxon>
        <taxon>Vibrionales</taxon>
        <taxon>Vibrionaceae</taxon>
        <taxon>Salinivibrio</taxon>
    </lineage>
</organism>
<dbReference type="Gene3D" id="2.40.10.220">
    <property type="entry name" value="predicted glycosyltransferase like domains"/>
    <property type="match status" value="2"/>
</dbReference>
<dbReference type="SUPFAM" id="SSF141371">
    <property type="entry name" value="PilZ domain-like"/>
    <property type="match status" value="2"/>
</dbReference>
<evidence type="ECO:0000313" key="3">
    <source>
        <dbReference type="Proteomes" id="UP001164748"/>
    </source>
</evidence>
<sequence length="785" mass="90265">MKQDDYQGLIEQLLPMSQTPKFEVLLDKLTANEPSSAKLLIKMEIRRLMTPCNRTIDLRGKVDGECHQYELNGKKHWLDDVAINHYYERLPLYNGQMTQGLWEDLHNTPNNFRVKHEQEKHTQQQGKGPVSDTAQEALLPEKLTFGRYLARSESRIHFATQVLITLNTGYEVHGVTSDLSNSGCRVRVPAAFDYPPSSEVLVRFTALAQKYQDPDLEQGLSYRIIGVDQNKDSTSSTWLRLRLDTSSDAIKQALDTEMASPDFRGKQDGEDKLLTLKLQSYEQSFLHHTSVLPLYFAQDKLEYVLQTRQNRELWDYWHDSRNQPVINHIFDAQRLSLLQVEGASTSQLLLYCFSVEKDKQRFFYSASPNEMSEEERHLFWQLGAKRHSWRVFKVTMSAINAGDIERLQDVSPDWLNTLKTLTHVALVQDVTHAESKKSYLTHPKPSLSSQALRRFLHQRNPVCGAQLISSDRQPQRREPRYAYRSEVSLVHPEQGALKGKLVDFSSGGLNLKLAQPFQGAKDDLVSVSLDALVSIDPRAPLVDMPYQVIRVSPKRDNIQLKLTTEAPNTRRRQYLRRLIEHNLDKLTVLDERLPDPPLVWAMHQLLLTRLTVQPYFIRRDNGVLSVPAVGINLPPSRLHRFLERAGGGRQLSFYPVFGDKILTRTHEVTRPSQPLKELVREYFVWVDMQEDKVRAVHTFADSEFESDDARRKFIQLAQKGGAFAVLRNRMTPLAHAEQDIDANQLSTLLKRDTHKARQLEDEFVALCAYGELVDVTDEVLMRLGR</sequence>
<gene>
    <name evidence="2" type="ORF">N8M53_10380</name>
</gene>